<keyword evidence="4" id="KW-0133">Cell shape</keyword>
<comment type="subcellular location">
    <subcellularLocation>
        <location evidence="1">Cell membrane</location>
        <topology evidence="1">Multi-pass membrane protein</topology>
    </subcellularLocation>
</comment>
<dbReference type="AlphaFoldDB" id="A0A2I1PCT9"/>
<evidence type="ECO:0000256" key="8">
    <source>
        <dbReference type="SAM" id="Phobius"/>
    </source>
</evidence>
<dbReference type="CDD" id="cd13123">
    <property type="entry name" value="MATE_MurJ_like"/>
    <property type="match status" value="1"/>
</dbReference>
<feature type="transmembrane region" description="Helical" evidence="8">
    <location>
        <begin position="278"/>
        <end position="301"/>
    </location>
</feature>
<protein>
    <submittedName>
        <fullName evidence="9">Murein biosynthesis integral membrane protein MurJ</fullName>
    </submittedName>
</protein>
<keyword evidence="2" id="KW-1003">Cell membrane</keyword>
<keyword evidence="7 8" id="KW-0472">Membrane</keyword>
<evidence type="ECO:0000256" key="7">
    <source>
        <dbReference type="ARBA" id="ARBA00023136"/>
    </source>
</evidence>
<evidence type="ECO:0000313" key="10">
    <source>
        <dbReference type="Proteomes" id="UP000234206"/>
    </source>
</evidence>
<feature type="transmembrane region" description="Helical" evidence="8">
    <location>
        <begin position="128"/>
        <end position="148"/>
    </location>
</feature>
<feature type="transmembrane region" description="Helical" evidence="8">
    <location>
        <begin position="520"/>
        <end position="542"/>
    </location>
</feature>
<comment type="caution">
    <text evidence="9">The sequence shown here is derived from an EMBL/GenBank/DDBJ whole genome shotgun (WGS) entry which is preliminary data.</text>
</comment>
<sequence>MSNSSSVGRNAALMAAGTLTSRVLGLVRVALLTAALGAATDVGNAFDTANQLPNVLFIIIAGGVLNAVLVPQLTKAMRHSDGGQDFTDRLLTLALVIMGALTVVAVLASPLLVALYGSGYSPETARLSVFFTMLCLPQIFFYGLYTLLGQVLTSRENFGPYMWTPVLANVVQIAGIVAYLLVFPREPRVADVTWPMVLLLGGSATLGIVIQAVALIPPLRKVGFRYRPRWGFRGVGLRSASQVAMWSLATIVVAQLGVMANKSVLSHAPHGVAGQAAYTSAFLIFMLPHSLVTVSLLTAMYPAMSRRIHDRDMAGVAGDLRRGLRSTTAAVMPLAALLLVMGPAVAALMFPSQTTNTVRAIGFAVGVLAVGLVPYAAIALFQRAYYAFEEGYKPFVIQILSTCLIVAMALIALGLPPEKVLLGIALAQTLSQFGGAAFSTLLIRRRVPGLALGSLVAFYARLSVASLAAAATAWGSMQWVARRTGADALVFGTDLSNHCGGPGEIACREVPRVADQWLPVAFTALQAGLVFVGVFALLAALLRIDEVSGVVQQVVRRLKRA</sequence>
<keyword evidence="3 8" id="KW-0812">Transmembrane</keyword>
<keyword evidence="10" id="KW-1185">Reference proteome</keyword>
<feature type="transmembrane region" description="Helical" evidence="8">
    <location>
        <begin position="450"/>
        <end position="474"/>
    </location>
</feature>
<dbReference type="InterPro" id="IPR051050">
    <property type="entry name" value="Lipid_II_flippase_MurJ/MviN"/>
</dbReference>
<feature type="transmembrane region" description="Helical" evidence="8">
    <location>
        <begin position="160"/>
        <end position="182"/>
    </location>
</feature>
<proteinExistence type="predicted"/>
<dbReference type="OrthoDB" id="9786339at2"/>
<feature type="transmembrane region" description="Helical" evidence="8">
    <location>
        <begin position="90"/>
        <end position="116"/>
    </location>
</feature>
<dbReference type="Proteomes" id="UP000234206">
    <property type="component" value="Unassembled WGS sequence"/>
</dbReference>
<feature type="transmembrane region" description="Helical" evidence="8">
    <location>
        <begin position="51"/>
        <end position="69"/>
    </location>
</feature>
<dbReference type="NCBIfam" id="TIGR01695">
    <property type="entry name" value="murJ_mviN"/>
    <property type="match status" value="1"/>
</dbReference>
<feature type="transmembrane region" description="Helical" evidence="8">
    <location>
        <begin position="421"/>
        <end position="443"/>
    </location>
</feature>
<evidence type="ECO:0000256" key="2">
    <source>
        <dbReference type="ARBA" id="ARBA00022475"/>
    </source>
</evidence>
<organism evidence="9 10">
    <name type="scientific">Kytococcus schroeteri</name>
    <dbReference type="NCBI Taxonomy" id="138300"/>
    <lineage>
        <taxon>Bacteria</taxon>
        <taxon>Bacillati</taxon>
        <taxon>Actinomycetota</taxon>
        <taxon>Actinomycetes</taxon>
        <taxon>Micrococcales</taxon>
        <taxon>Kytococcaceae</taxon>
        <taxon>Kytococcus</taxon>
    </lineage>
</organism>
<dbReference type="GO" id="GO:0009252">
    <property type="term" value="P:peptidoglycan biosynthetic process"/>
    <property type="evidence" value="ECO:0007669"/>
    <property type="project" value="UniProtKB-KW"/>
</dbReference>
<dbReference type="EMBL" id="PKIZ01000003">
    <property type="protein sequence ID" value="PKZ42448.1"/>
    <property type="molecule type" value="Genomic_DNA"/>
</dbReference>
<feature type="transmembrane region" description="Helical" evidence="8">
    <location>
        <begin position="330"/>
        <end position="349"/>
    </location>
</feature>
<dbReference type="GO" id="GO:0034204">
    <property type="term" value="P:lipid translocation"/>
    <property type="evidence" value="ECO:0007669"/>
    <property type="project" value="TreeGrafter"/>
</dbReference>
<dbReference type="RefSeq" id="WP_070705058.1">
    <property type="nucleotide sequence ID" value="NZ_PKIZ01000003.1"/>
</dbReference>
<evidence type="ECO:0000256" key="5">
    <source>
        <dbReference type="ARBA" id="ARBA00022984"/>
    </source>
</evidence>
<feature type="transmembrane region" description="Helical" evidence="8">
    <location>
        <begin position="361"/>
        <end position="382"/>
    </location>
</feature>
<evidence type="ECO:0000313" key="9">
    <source>
        <dbReference type="EMBL" id="PKZ42448.1"/>
    </source>
</evidence>
<gene>
    <name evidence="9" type="primary">mviN</name>
    <name evidence="9" type="ORF">CYJ76_02525</name>
</gene>
<evidence type="ECO:0000256" key="4">
    <source>
        <dbReference type="ARBA" id="ARBA00022960"/>
    </source>
</evidence>
<dbReference type="GO" id="GO:0015648">
    <property type="term" value="F:lipid-linked peptidoglycan transporter activity"/>
    <property type="evidence" value="ECO:0007669"/>
    <property type="project" value="TreeGrafter"/>
</dbReference>
<feature type="transmembrane region" description="Helical" evidence="8">
    <location>
        <begin position="12"/>
        <end position="39"/>
    </location>
</feature>
<feature type="transmembrane region" description="Helical" evidence="8">
    <location>
        <begin position="237"/>
        <end position="258"/>
    </location>
</feature>
<accession>A0A2I1PCT9</accession>
<reference evidence="9 10" key="1">
    <citation type="submission" date="2017-12" db="EMBL/GenBank/DDBJ databases">
        <title>Phylogenetic diversity of female urinary microbiome.</title>
        <authorList>
            <person name="Thomas-White K."/>
            <person name="Wolfe A.J."/>
        </authorList>
    </citation>
    <scope>NUCLEOTIDE SEQUENCE [LARGE SCALE GENOMIC DNA]</scope>
    <source>
        <strain evidence="9 10">UMB1298</strain>
    </source>
</reference>
<keyword evidence="5" id="KW-0573">Peptidoglycan synthesis</keyword>
<evidence type="ECO:0000256" key="3">
    <source>
        <dbReference type="ARBA" id="ARBA00022692"/>
    </source>
</evidence>
<dbReference type="PANTHER" id="PTHR47019">
    <property type="entry name" value="LIPID II FLIPPASE MURJ"/>
    <property type="match status" value="1"/>
</dbReference>
<feature type="transmembrane region" description="Helical" evidence="8">
    <location>
        <begin position="194"/>
        <end position="216"/>
    </location>
</feature>
<dbReference type="InterPro" id="IPR004268">
    <property type="entry name" value="MurJ"/>
</dbReference>
<dbReference type="GO" id="GO:0008360">
    <property type="term" value="P:regulation of cell shape"/>
    <property type="evidence" value="ECO:0007669"/>
    <property type="project" value="UniProtKB-KW"/>
</dbReference>
<keyword evidence="6 8" id="KW-1133">Transmembrane helix</keyword>
<dbReference type="PANTHER" id="PTHR47019:SF1">
    <property type="entry name" value="LIPID II FLIPPASE MURJ"/>
    <property type="match status" value="1"/>
</dbReference>
<evidence type="ECO:0000256" key="1">
    <source>
        <dbReference type="ARBA" id="ARBA00004651"/>
    </source>
</evidence>
<evidence type="ECO:0000256" key="6">
    <source>
        <dbReference type="ARBA" id="ARBA00022989"/>
    </source>
</evidence>
<feature type="transmembrane region" description="Helical" evidence="8">
    <location>
        <begin position="394"/>
        <end position="415"/>
    </location>
</feature>
<name>A0A2I1PCT9_9MICO</name>
<dbReference type="PRINTS" id="PR01806">
    <property type="entry name" value="VIRFACTRMVIN"/>
</dbReference>
<dbReference type="GO" id="GO:0005886">
    <property type="term" value="C:plasma membrane"/>
    <property type="evidence" value="ECO:0007669"/>
    <property type="project" value="UniProtKB-SubCell"/>
</dbReference>
<dbReference type="Pfam" id="PF03023">
    <property type="entry name" value="MurJ"/>
    <property type="match status" value="1"/>
</dbReference>